<evidence type="ECO:0000313" key="9">
    <source>
        <dbReference type="EMBL" id="MBB3898356.1"/>
    </source>
</evidence>
<dbReference type="PANTHER" id="PTHR11078:SF3">
    <property type="entry name" value="ANTITERMINATION NUSB DOMAIN-CONTAINING PROTEIN"/>
    <property type="match status" value="1"/>
</dbReference>
<accession>A0A840ACV2</accession>
<evidence type="ECO:0000256" key="5">
    <source>
        <dbReference type="ARBA" id="ARBA00023163"/>
    </source>
</evidence>
<name>A0A840ACV2_9PROT</name>
<gene>
    <name evidence="6" type="primary">nusB</name>
    <name evidence="9" type="ORF">GGQ83_001793</name>
</gene>
<keyword evidence="10" id="KW-1185">Reference proteome</keyword>
<proteinExistence type="inferred from homology"/>
<dbReference type="GO" id="GO:0005829">
    <property type="term" value="C:cytosol"/>
    <property type="evidence" value="ECO:0007669"/>
    <property type="project" value="TreeGrafter"/>
</dbReference>
<dbReference type="InterPro" id="IPR006027">
    <property type="entry name" value="NusB_RsmB_TIM44"/>
</dbReference>
<comment type="caution">
    <text evidence="9">The sequence shown here is derived from an EMBL/GenBank/DDBJ whole genome shotgun (WGS) entry which is preliminary data.</text>
</comment>
<dbReference type="HAMAP" id="MF_00073">
    <property type="entry name" value="NusB"/>
    <property type="match status" value="1"/>
</dbReference>
<dbReference type="Pfam" id="PF01029">
    <property type="entry name" value="NusB"/>
    <property type="match status" value="1"/>
</dbReference>
<dbReference type="InterPro" id="IPR035926">
    <property type="entry name" value="NusB-like_sf"/>
</dbReference>
<dbReference type="PANTHER" id="PTHR11078">
    <property type="entry name" value="N UTILIZATION SUBSTANCE PROTEIN B-RELATED"/>
    <property type="match status" value="1"/>
</dbReference>
<keyword evidence="2 6" id="KW-0889">Transcription antitermination</keyword>
<keyword evidence="3 6" id="KW-0694">RNA-binding</keyword>
<comment type="similarity">
    <text evidence="1 6">Belongs to the NusB family.</text>
</comment>
<dbReference type="Gene3D" id="1.10.940.10">
    <property type="entry name" value="NusB-like"/>
    <property type="match status" value="1"/>
</dbReference>
<dbReference type="RefSeq" id="WP_184383424.1">
    <property type="nucleotide sequence ID" value="NZ_JACIDJ010000002.1"/>
</dbReference>
<feature type="region of interest" description="Disordered" evidence="7">
    <location>
        <begin position="1"/>
        <end position="20"/>
    </location>
</feature>
<evidence type="ECO:0000256" key="2">
    <source>
        <dbReference type="ARBA" id="ARBA00022814"/>
    </source>
</evidence>
<comment type="function">
    <text evidence="6">Involved in transcription antitermination. Required for transcription of ribosomal RNA (rRNA) genes. Binds specifically to the boxA antiterminator sequence of the ribosomal RNA (rrn) operons.</text>
</comment>
<sequence length="168" mass="18377">MKPRPQPRPTGNPARPRTGARVAAVQALFQAEQSGESVETVLDQFVRHRLGSLPGQEGFEDGRVEAADVSLFARVLRGAATNPDDLDQVITQHLAQGWALNRLDPVLRAILRAAGGEMRDMGGPPARVVIKEYMDIAHGFFGGEEPRFCNGVLDAMARSFRAEEFARQ</sequence>
<dbReference type="InterPro" id="IPR011605">
    <property type="entry name" value="NusB_fam"/>
</dbReference>
<dbReference type="AlphaFoldDB" id="A0A840ACV2"/>
<dbReference type="GO" id="GO:0006353">
    <property type="term" value="P:DNA-templated transcription termination"/>
    <property type="evidence" value="ECO:0007669"/>
    <property type="project" value="UniProtKB-UniRule"/>
</dbReference>
<reference evidence="9 10" key="1">
    <citation type="submission" date="2020-08" db="EMBL/GenBank/DDBJ databases">
        <title>Genomic Encyclopedia of Type Strains, Phase IV (KMG-IV): sequencing the most valuable type-strain genomes for metagenomic binning, comparative biology and taxonomic classification.</title>
        <authorList>
            <person name="Goeker M."/>
        </authorList>
    </citation>
    <scope>NUCLEOTIDE SEQUENCE [LARGE SCALE GENOMIC DNA]</scope>
    <source>
        <strain evidence="9 10">DSM 19979</strain>
    </source>
</reference>
<dbReference type="NCBIfam" id="TIGR01951">
    <property type="entry name" value="nusB"/>
    <property type="match status" value="1"/>
</dbReference>
<dbReference type="GO" id="GO:0031564">
    <property type="term" value="P:transcription antitermination"/>
    <property type="evidence" value="ECO:0007669"/>
    <property type="project" value="UniProtKB-KW"/>
</dbReference>
<evidence type="ECO:0000256" key="3">
    <source>
        <dbReference type="ARBA" id="ARBA00022884"/>
    </source>
</evidence>
<feature type="domain" description="NusB/RsmB/TIM44" evidence="8">
    <location>
        <begin position="20"/>
        <end position="158"/>
    </location>
</feature>
<evidence type="ECO:0000313" key="10">
    <source>
        <dbReference type="Proteomes" id="UP000553193"/>
    </source>
</evidence>
<evidence type="ECO:0000259" key="8">
    <source>
        <dbReference type="Pfam" id="PF01029"/>
    </source>
</evidence>
<evidence type="ECO:0000256" key="4">
    <source>
        <dbReference type="ARBA" id="ARBA00023015"/>
    </source>
</evidence>
<dbReference type="Proteomes" id="UP000553193">
    <property type="component" value="Unassembled WGS sequence"/>
</dbReference>
<protein>
    <recommendedName>
        <fullName evidence="6">Transcription antitermination protein NusB</fullName>
    </recommendedName>
    <alternativeName>
        <fullName evidence="6">Antitermination factor NusB</fullName>
    </alternativeName>
</protein>
<evidence type="ECO:0000256" key="6">
    <source>
        <dbReference type="HAMAP-Rule" id="MF_00073"/>
    </source>
</evidence>
<feature type="compositionally biased region" description="Pro residues" evidence="7">
    <location>
        <begin position="1"/>
        <end position="10"/>
    </location>
</feature>
<evidence type="ECO:0000256" key="7">
    <source>
        <dbReference type="SAM" id="MobiDB-lite"/>
    </source>
</evidence>
<dbReference type="EMBL" id="JACIDJ010000002">
    <property type="protein sequence ID" value="MBB3898356.1"/>
    <property type="molecule type" value="Genomic_DNA"/>
</dbReference>
<dbReference type="GO" id="GO:0003723">
    <property type="term" value="F:RNA binding"/>
    <property type="evidence" value="ECO:0007669"/>
    <property type="project" value="UniProtKB-UniRule"/>
</dbReference>
<organism evidence="9 10">
    <name type="scientific">Roseococcus suduntuyensis</name>
    <dbReference type="NCBI Taxonomy" id="455361"/>
    <lineage>
        <taxon>Bacteria</taxon>
        <taxon>Pseudomonadati</taxon>
        <taxon>Pseudomonadota</taxon>
        <taxon>Alphaproteobacteria</taxon>
        <taxon>Acetobacterales</taxon>
        <taxon>Roseomonadaceae</taxon>
        <taxon>Roseococcus</taxon>
    </lineage>
</organism>
<dbReference type="SUPFAM" id="SSF48013">
    <property type="entry name" value="NusB-like"/>
    <property type="match status" value="1"/>
</dbReference>
<keyword evidence="4 6" id="KW-0805">Transcription regulation</keyword>
<evidence type="ECO:0000256" key="1">
    <source>
        <dbReference type="ARBA" id="ARBA00005952"/>
    </source>
</evidence>
<keyword evidence="5 6" id="KW-0804">Transcription</keyword>